<comment type="caution">
    <text evidence="1">The sequence shown here is derived from an EMBL/GenBank/DDBJ whole genome shotgun (WGS) entry which is preliminary data.</text>
</comment>
<dbReference type="STRING" id="994573.T472_0206965"/>
<name>V7I7U2_9CLOT</name>
<reference evidence="1 2" key="1">
    <citation type="journal article" date="2014" name="Genome Announc.">
        <title>Genome Sequence of Youngiibacter fragilis, the Type Strain of the Genus Youngiibacter.</title>
        <authorList>
            <person name="Wawrik C.B."/>
            <person name="Callaghan A.V."/>
            <person name="Stamps B.W."/>
            <person name="Wawrik B."/>
        </authorList>
    </citation>
    <scope>NUCLEOTIDE SEQUENCE [LARGE SCALE GENOMIC DNA]</scope>
    <source>
        <strain evidence="1 2">232.1</strain>
    </source>
</reference>
<dbReference type="AlphaFoldDB" id="V7I7U2"/>
<dbReference type="Proteomes" id="UP000017747">
    <property type="component" value="Unassembled WGS sequence"/>
</dbReference>
<gene>
    <name evidence="1" type="ORF">T472_0206965</name>
</gene>
<evidence type="ECO:0000313" key="2">
    <source>
        <dbReference type="Proteomes" id="UP000017747"/>
    </source>
</evidence>
<evidence type="ECO:0000313" key="1">
    <source>
        <dbReference type="EMBL" id="ETA81341.1"/>
    </source>
</evidence>
<protein>
    <submittedName>
        <fullName evidence="1">Uncharacterized protein</fullName>
    </submittedName>
</protein>
<dbReference type="EMBL" id="AXUN02000128">
    <property type="protein sequence ID" value="ETA81341.1"/>
    <property type="molecule type" value="Genomic_DNA"/>
</dbReference>
<accession>V7I7U2</accession>
<sequence>MWLMPIGYLMDIWECHKQFIGIAKPKRELSIDDVIPAWL</sequence>
<dbReference type="eggNOG" id="ENOG5032UF0">
    <property type="taxonomic scope" value="Bacteria"/>
</dbReference>
<organism evidence="1 2">
    <name type="scientific">Youngiibacter fragilis 232.1</name>
    <dbReference type="NCBI Taxonomy" id="994573"/>
    <lineage>
        <taxon>Bacteria</taxon>
        <taxon>Bacillati</taxon>
        <taxon>Bacillota</taxon>
        <taxon>Clostridia</taxon>
        <taxon>Eubacteriales</taxon>
        <taxon>Clostridiaceae</taxon>
        <taxon>Youngiibacter</taxon>
    </lineage>
</organism>
<keyword evidence="2" id="KW-1185">Reference proteome</keyword>
<proteinExistence type="predicted"/>